<dbReference type="Proteomes" id="UP000680304">
    <property type="component" value="Unassembled WGS sequence"/>
</dbReference>
<keyword evidence="1" id="KW-0862">Zinc</keyword>
<gene>
    <name evidence="4" type="ORF">PACILC2_39830</name>
</gene>
<keyword evidence="5" id="KW-1185">Reference proteome</keyword>
<evidence type="ECO:0000259" key="3">
    <source>
        <dbReference type="PROSITE" id="PS50966"/>
    </source>
</evidence>
<name>A0ABQ4NB04_9BACL</name>
<dbReference type="RefSeq" id="WP_213529873.1">
    <property type="nucleotide sequence ID" value="NZ_BOVJ01000132.1"/>
</dbReference>
<dbReference type="EMBL" id="BOVJ01000132">
    <property type="protein sequence ID" value="GIQ65415.1"/>
    <property type="molecule type" value="Genomic_DNA"/>
</dbReference>
<organism evidence="4 5">
    <name type="scientific">Paenibacillus cisolokensis</name>
    <dbReference type="NCBI Taxonomy" id="1658519"/>
    <lineage>
        <taxon>Bacteria</taxon>
        <taxon>Bacillati</taxon>
        <taxon>Bacillota</taxon>
        <taxon>Bacilli</taxon>
        <taxon>Bacillales</taxon>
        <taxon>Paenibacillaceae</taxon>
        <taxon>Paenibacillus</taxon>
    </lineage>
</organism>
<reference evidence="4 5" key="1">
    <citation type="submission" date="2021-04" db="EMBL/GenBank/DDBJ databases">
        <title>Draft genome sequence of Paenibacillus cisolokensis, LC2-13A.</title>
        <authorList>
            <person name="Uke A."/>
            <person name="Chhe C."/>
            <person name="Baramee S."/>
            <person name="Kosugi A."/>
        </authorList>
    </citation>
    <scope>NUCLEOTIDE SEQUENCE [LARGE SCALE GENOMIC DNA]</scope>
    <source>
        <strain evidence="4 5">LC2-13A</strain>
    </source>
</reference>
<evidence type="ECO:0000256" key="2">
    <source>
        <dbReference type="SAM" id="MobiDB-lite"/>
    </source>
</evidence>
<evidence type="ECO:0000256" key="1">
    <source>
        <dbReference type="PROSITE-ProRule" id="PRU00325"/>
    </source>
</evidence>
<sequence>MEPKSPLDNKILAELEEKLSLYMKPIIVERGWRYYLNGRVKHVKEMDGNTIMGAVQGEEIYAVTLATDNFFYSACTCPYDSLCKHMAALFFAYCERAGWRPELSYESLVGRKPAPAPWQSAASESAAGAAEPSHPGEEGSLEQWRSWFGEQHGETWKLCRHSLHHMQPVLSGLKGLSKTWPADRRRLHWMAAILFVLEQTDKAIASVDSYNRYYQEVSYSRMAEPWIAHFHELVSERRNEYADERERSWTEGIADWLLRRATSGEKALVRWDSLYLQFSRTLSEHRAFRMKEKAALEKMLGKSEAADLGKAEATGLSKSEAADLGKAEATDLGKAEATGLSKLETADLGKAEAADGGHPFVRIAYAQHRFHEEADEEAVAMLEGIAFAHTAAVAFHCARVRLEQHRWRDLECWMAYLAERLPERKTNDALHSFLLLCGLAADRQPDGRWEAYMIDLLPSSYATLSQHWLDHGRFRDWADLQLLLGIRPEELDVQAVREVTRQAPSALIPLYHQAIEESIRARNRQSYRIAVKQLQKLEKLYKSVEARERWNEFFGSLVRKHQRLRAFQEELEKGKMLT</sequence>
<feature type="compositionally biased region" description="Low complexity" evidence="2">
    <location>
        <begin position="120"/>
        <end position="133"/>
    </location>
</feature>
<keyword evidence="1" id="KW-0863">Zinc-finger</keyword>
<evidence type="ECO:0000313" key="5">
    <source>
        <dbReference type="Proteomes" id="UP000680304"/>
    </source>
</evidence>
<feature type="region of interest" description="Disordered" evidence="2">
    <location>
        <begin position="120"/>
        <end position="141"/>
    </location>
</feature>
<feature type="domain" description="SWIM-type" evidence="3">
    <location>
        <begin position="61"/>
        <end position="94"/>
    </location>
</feature>
<comment type="caution">
    <text evidence="4">The sequence shown here is derived from an EMBL/GenBank/DDBJ whole genome shotgun (WGS) entry which is preliminary data.</text>
</comment>
<proteinExistence type="predicted"/>
<dbReference type="PROSITE" id="PS50966">
    <property type="entry name" value="ZF_SWIM"/>
    <property type="match status" value="1"/>
</dbReference>
<dbReference type="InterPro" id="IPR007527">
    <property type="entry name" value="Znf_SWIM"/>
</dbReference>
<accession>A0ABQ4NB04</accession>
<keyword evidence="1" id="KW-0479">Metal-binding</keyword>
<evidence type="ECO:0000313" key="4">
    <source>
        <dbReference type="EMBL" id="GIQ65415.1"/>
    </source>
</evidence>
<protein>
    <recommendedName>
        <fullName evidence="3">SWIM-type domain-containing protein</fullName>
    </recommendedName>
</protein>